<comment type="similarity">
    <text evidence="4">Belongs to the ARTD/PARP family.</text>
</comment>
<dbReference type="InterPro" id="IPR051712">
    <property type="entry name" value="ARTD-AVP"/>
</dbReference>
<dbReference type="GeneTree" id="ENSGT00940000155368"/>
<reference evidence="10" key="3">
    <citation type="submission" date="2025-09" db="UniProtKB">
        <authorList>
            <consortium name="Ensembl"/>
        </authorList>
    </citation>
    <scope>IDENTIFICATION</scope>
</reference>
<dbReference type="SUPFAM" id="SSF56399">
    <property type="entry name" value="ADP-ribosylation"/>
    <property type="match status" value="1"/>
</dbReference>
<evidence type="ECO:0000313" key="11">
    <source>
        <dbReference type="Proteomes" id="UP000265120"/>
    </source>
</evidence>
<dbReference type="InterPro" id="IPR000571">
    <property type="entry name" value="Znf_CCCH"/>
</dbReference>
<reference evidence="10 11" key="1">
    <citation type="journal article" date="2014" name="Nat. Genet.">
        <title>Whole-genome sequence of a flatfish provides insights into ZW sex chromosome evolution and adaptation to a benthic lifestyle.</title>
        <authorList>
            <person name="Chen S."/>
            <person name="Zhang G."/>
            <person name="Shao C."/>
            <person name="Huang Q."/>
            <person name="Liu G."/>
            <person name="Zhang P."/>
            <person name="Song W."/>
            <person name="An N."/>
            <person name="Chalopin D."/>
            <person name="Volff J.N."/>
            <person name="Hong Y."/>
            <person name="Li Q."/>
            <person name="Sha Z."/>
            <person name="Zhou H."/>
            <person name="Xie M."/>
            <person name="Yu Q."/>
            <person name="Liu Y."/>
            <person name="Xiang H."/>
            <person name="Wang N."/>
            <person name="Wu K."/>
            <person name="Yang C."/>
            <person name="Zhou Q."/>
            <person name="Liao X."/>
            <person name="Yang L."/>
            <person name="Hu Q."/>
            <person name="Zhang J."/>
            <person name="Meng L."/>
            <person name="Jin L."/>
            <person name="Tian Y."/>
            <person name="Lian J."/>
            <person name="Yang J."/>
            <person name="Miao G."/>
            <person name="Liu S."/>
            <person name="Liang Z."/>
            <person name="Yan F."/>
            <person name="Li Y."/>
            <person name="Sun B."/>
            <person name="Zhang H."/>
            <person name="Zhang J."/>
            <person name="Zhu Y."/>
            <person name="Du M."/>
            <person name="Zhao Y."/>
            <person name="Schartl M."/>
            <person name="Tang Q."/>
            <person name="Wang J."/>
        </authorList>
    </citation>
    <scope>NUCLEOTIDE SEQUENCE</scope>
</reference>
<dbReference type="Proteomes" id="UP000265120">
    <property type="component" value="Chromosome 8"/>
</dbReference>
<feature type="domain" description="WWE" evidence="8">
    <location>
        <begin position="298"/>
        <end position="375"/>
    </location>
</feature>
<dbReference type="Pfam" id="PF02825">
    <property type="entry name" value="WWE"/>
    <property type="match status" value="1"/>
</dbReference>
<dbReference type="GeneID" id="103382736"/>
<dbReference type="InterPro" id="IPR037197">
    <property type="entry name" value="WWE_dom_sf"/>
</dbReference>
<feature type="region of interest" description="Disordered" evidence="6">
    <location>
        <begin position="1"/>
        <end position="25"/>
    </location>
</feature>
<keyword evidence="3" id="KW-0539">Nucleus</keyword>
<evidence type="ECO:0000256" key="1">
    <source>
        <dbReference type="ARBA" id="ARBA00004123"/>
    </source>
</evidence>
<evidence type="ECO:0000256" key="6">
    <source>
        <dbReference type="SAM" id="MobiDB-lite"/>
    </source>
</evidence>
<dbReference type="InterPro" id="IPR018123">
    <property type="entry name" value="WWE-dom_subgr"/>
</dbReference>
<dbReference type="AlphaFoldDB" id="A0A3P8VCA7"/>
<evidence type="ECO:0000256" key="5">
    <source>
        <dbReference type="PROSITE-ProRule" id="PRU00723"/>
    </source>
</evidence>
<comment type="pathway">
    <text evidence="2">Protein modification; protein ubiquitination.</text>
</comment>
<dbReference type="SUPFAM" id="SSF117839">
    <property type="entry name" value="WWE domain"/>
    <property type="match status" value="1"/>
</dbReference>
<dbReference type="PANTHER" id="PTHR45740:SF6">
    <property type="entry name" value="PROTEIN MONO-ADP-RIBOSYLTRANSFERASE PARP12"/>
    <property type="match status" value="1"/>
</dbReference>
<dbReference type="PANTHER" id="PTHR45740">
    <property type="entry name" value="POLY [ADP-RIBOSE] POLYMERASE"/>
    <property type="match status" value="1"/>
</dbReference>
<dbReference type="Gene3D" id="3.30.720.50">
    <property type="match status" value="1"/>
</dbReference>
<dbReference type="OrthoDB" id="6133115at2759"/>
<evidence type="ECO:0000256" key="2">
    <source>
        <dbReference type="ARBA" id="ARBA00004906"/>
    </source>
</evidence>
<dbReference type="Ensembl" id="ENSCSET00000011980.1">
    <property type="protein sequence ID" value="ENSCSEP00000011839.1"/>
    <property type="gene ID" value="ENSCSEG00000007641.1"/>
</dbReference>
<feature type="zinc finger region" description="C3H1-type" evidence="5">
    <location>
        <begin position="202"/>
        <end position="229"/>
    </location>
</feature>
<keyword evidence="5" id="KW-0863">Zinc-finger</keyword>
<feature type="compositionally biased region" description="Low complexity" evidence="6">
    <location>
        <begin position="1"/>
        <end position="16"/>
    </location>
</feature>
<dbReference type="GO" id="GO:1990404">
    <property type="term" value="F:NAD+-protein mono-ADP-ribosyltransferase activity"/>
    <property type="evidence" value="ECO:0007669"/>
    <property type="project" value="TreeGrafter"/>
</dbReference>
<evidence type="ECO:0000256" key="4">
    <source>
        <dbReference type="ARBA" id="ARBA00024347"/>
    </source>
</evidence>
<evidence type="ECO:0000256" key="3">
    <source>
        <dbReference type="ARBA" id="ARBA00023242"/>
    </source>
</evidence>
<dbReference type="Pfam" id="PF00644">
    <property type="entry name" value="PARP"/>
    <property type="match status" value="1"/>
</dbReference>
<comment type="subcellular location">
    <subcellularLocation>
        <location evidence="1">Nucleus</location>
    </subcellularLocation>
</comment>
<dbReference type="InterPro" id="IPR004170">
    <property type="entry name" value="WWE_dom"/>
</dbReference>
<dbReference type="InParanoid" id="A0A3P8VCA7"/>
<dbReference type="CDD" id="cd01439">
    <property type="entry name" value="TCCD_inducible_PARP_like"/>
    <property type="match status" value="1"/>
</dbReference>
<keyword evidence="11" id="KW-1185">Reference proteome</keyword>
<dbReference type="UniPathway" id="UPA00143"/>
<dbReference type="GO" id="GO:0008270">
    <property type="term" value="F:zinc ion binding"/>
    <property type="evidence" value="ECO:0007669"/>
    <property type="project" value="UniProtKB-KW"/>
</dbReference>
<protein>
    <submittedName>
        <fullName evidence="10">TCDD-inducible poly [ADP-ribose] polymerase-like</fullName>
    </submittedName>
</protein>
<dbReference type="PROSITE" id="PS50103">
    <property type="entry name" value="ZF_C3H1"/>
    <property type="match status" value="1"/>
</dbReference>
<organism evidence="10 11">
    <name type="scientific">Cynoglossus semilaevis</name>
    <name type="common">Tongue sole</name>
    <dbReference type="NCBI Taxonomy" id="244447"/>
    <lineage>
        <taxon>Eukaryota</taxon>
        <taxon>Metazoa</taxon>
        <taxon>Chordata</taxon>
        <taxon>Craniata</taxon>
        <taxon>Vertebrata</taxon>
        <taxon>Euteleostomi</taxon>
        <taxon>Actinopterygii</taxon>
        <taxon>Neopterygii</taxon>
        <taxon>Teleostei</taxon>
        <taxon>Neoteleostei</taxon>
        <taxon>Acanthomorphata</taxon>
        <taxon>Carangaria</taxon>
        <taxon>Pleuronectiformes</taxon>
        <taxon>Pleuronectoidei</taxon>
        <taxon>Cynoglossidae</taxon>
        <taxon>Cynoglossinae</taxon>
        <taxon>Cynoglossus</taxon>
    </lineage>
</organism>
<keyword evidence="5" id="KW-0479">Metal-binding</keyword>
<evidence type="ECO:0000313" key="10">
    <source>
        <dbReference type="Ensembl" id="ENSCSEP00000011839.1"/>
    </source>
</evidence>
<keyword evidence="5" id="KW-0862">Zinc</keyword>
<dbReference type="PROSITE" id="PS51059">
    <property type="entry name" value="PARP_CATALYTIC"/>
    <property type="match status" value="1"/>
</dbReference>
<dbReference type="GO" id="GO:0005634">
    <property type="term" value="C:nucleus"/>
    <property type="evidence" value="ECO:0007669"/>
    <property type="project" value="UniProtKB-SubCell"/>
</dbReference>
<dbReference type="RefSeq" id="XP_008313843.1">
    <property type="nucleotide sequence ID" value="XM_008315621.3"/>
</dbReference>
<dbReference type="GO" id="GO:0016567">
    <property type="term" value="P:protein ubiquitination"/>
    <property type="evidence" value="ECO:0007669"/>
    <property type="project" value="UniProtKB-UniPathway"/>
</dbReference>
<evidence type="ECO:0000259" key="7">
    <source>
        <dbReference type="PROSITE" id="PS50103"/>
    </source>
</evidence>
<name>A0A3P8VCA7_CYNSE</name>
<evidence type="ECO:0000259" key="8">
    <source>
        <dbReference type="PROSITE" id="PS50918"/>
    </source>
</evidence>
<dbReference type="PROSITE" id="PS50918">
    <property type="entry name" value="WWE"/>
    <property type="match status" value="1"/>
</dbReference>
<evidence type="ECO:0000259" key="9">
    <source>
        <dbReference type="PROSITE" id="PS51059"/>
    </source>
</evidence>
<dbReference type="InterPro" id="IPR012317">
    <property type="entry name" value="Poly(ADP-ribose)pol_cat_dom"/>
</dbReference>
<accession>A0A3P8VCA7</accession>
<feature type="domain" description="PARP catalytic" evidence="9">
    <location>
        <begin position="418"/>
        <end position="625"/>
    </location>
</feature>
<dbReference type="OMA" id="TWTVKPY"/>
<reference evidence="10" key="2">
    <citation type="submission" date="2025-08" db="UniProtKB">
        <authorList>
            <consortium name="Ensembl"/>
        </authorList>
    </citation>
    <scope>IDENTIFICATION</scope>
</reference>
<proteinExistence type="inferred from homology"/>
<dbReference type="Gene3D" id="3.90.228.10">
    <property type="match status" value="1"/>
</dbReference>
<feature type="domain" description="C3H1-type" evidence="7">
    <location>
        <begin position="202"/>
        <end position="229"/>
    </location>
</feature>
<dbReference type="GO" id="GO:0003950">
    <property type="term" value="F:NAD+ poly-ADP-ribosyltransferase activity"/>
    <property type="evidence" value="ECO:0007669"/>
    <property type="project" value="InterPro"/>
</dbReference>
<sequence length="625" mass="71829">MATPTSSRATKRSTSAGVSDPPSKLSKVTFLSPTLILLEIPSETNINLPVWEAMRSQHMDVTWTVNPYSIGVQFTPKTSKPGRDPSTDAVLNSMVSSNILQPHMVIQSIMPHHDVDQNTTRVLLTFSQNNTQVLLGQPSNIPFNSEPAASLVLSLPLIITQPPPVHSFTAITPRRGGLSVTQPTTTRSSKAPINSLFHIRGSSDIQICDDFLLNKCTDGKKCKKHHTPYQFHWQLFCALTHVWVDLPPQTQVLMEKLYCDVDQDEVHIKDGNDSYTLRFDTMELDKAYNYEKVRRLTNSDSEEKNPYFPTKWRLFWWNSTNWEEYDKVVSTLLLKKILDKEQVCKFSINSKEYTVDFTTMTQTSAKSGFCRGIRRRPKFYSPVLRQFYHGLGMLAESADDPPRLNFNVNPFEDFTSWNPPVWCPILEEEEVSLVDVPSRTRAYRSIHSLFFQSLPETKLDIISIQQVQNLFQWDRYQRTKLFMQKHHIRSKEPLERHVFHGTTKEAAEDICHNNFDPRLAGVNGVSYGYGSYFAINSSFSNTYTAREGQTVIRHMFLAKVLVGKVIVGQNIFRRPPPLNTRTKHRLYDTCVDNLEKPTMFVVFDSAQCYPYYLIKYKEISKEIVI</sequence>
<dbReference type="SMART" id="SM00678">
    <property type="entry name" value="WWE"/>
    <property type="match status" value="1"/>
</dbReference>